<feature type="compositionally biased region" description="Basic and acidic residues" evidence="1">
    <location>
        <begin position="266"/>
        <end position="276"/>
    </location>
</feature>
<evidence type="ECO:0000256" key="1">
    <source>
        <dbReference type="SAM" id="MobiDB-lite"/>
    </source>
</evidence>
<dbReference type="InterPro" id="IPR011989">
    <property type="entry name" value="ARM-like"/>
</dbReference>
<dbReference type="KEGG" id="gfm:Enr17x_34550"/>
<reference evidence="2 3" key="1">
    <citation type="submission" date="2019-03" db="EMBL/GenBank/DDBJ databases">
        <title>Deep-cultivation of Planctomycetes and their phenomic and genomic characterization uncovers novel biology.</title>
        <authorList>
            <person name="Wiegand S."/>
            <person name="Jogler M."/>
            <person name="Boedeker C."/>
            <person name="Pinto D."/>
            <person name="Vollmers J."/>
            <person name="Rivas-Marin E."/>
            <person name="Kohn T."/>
            <person name="Peeters S.H."/>
            <person name="Heuer A."/>
            <person name="Rast P."/>
            <person name="Oberbeckmann S."/>
            <person name="Bunk B."/>
            <person name="Jeske O."/>
            <person name="Meyerdierks A."/>
            <person name="Storesund J.E."/>
            <person name="Kallscheuer N."/>
            <person name="Luecker S."/>
            <person name="Lage O.M."/>
            <person name="Pohl T."/>
            <person name="Merkel B.J."/>
            <person name="Hornburger P."/>
            <person name="Mueller R.-W."/>
            <person name="Bruemmer F."/>
            <person name="Labrenz M."/>
            <person name="Spormann A.M."/>
            <person name="Op den Camp H."/>
            <person name="Overmann J."/>
            <person name="Amann R."/>
            <person name="Jetten M.S.M."/>
            <person name="Mascher T."/>
            <person name="Medema M.H."/>
            <person name="Devos D.P."/>
            <person name="Kaster A.-K."/>
            <person name="Ovreas L."/>
            <person name="Rohde M."/>
            <person name="Galperin M.Y."/>
            <person name="Jogler C."/>
        </authorList>
    </citation>
    <scope>NUCLEOTIDE SEQUENCE [LARGE SCALE GENOMIC DNA]</scope>
    <source>
        <strain evidence="2 3">Enr17</strain>
    </source>
</reference>
<evidence type="ECO:0000313" key="3">
    <source>
        <dbReference type="Proteomes" id="UP000318313"/>
    </source>
</evidence>
<dbReference type="OrthoDB" id="207269at2"/>
<protein>
    <submittedName>
        <fullName evidence="2">HEAT repeat protein</fullName>
    </submittedName>
</protein>
<dbReference type="Pfam" id="PF13646">
    <property type="entry name" value="HEAT_2"/>
    <property type="match status" value="3"/>
</dbReference>
<gene>
    <name evidence="2" type="ORF">Enr17x_34550</name>
</gene>
<name>A0A518IE85_9PLAN</name>
<dbReference type="InterPro" id="IPR004155">
    <property type="entry name" value="PBS_lyase_HEAT"/>
</dbReference>
<organism evidence="2 3">
    <name type="scientific">Gimesia fumaroli</name>
    <dbReference type="NCBI Taxonomy" id="2527976"/>
    <lineage>
        <taxon>Bacteria</taxon>
        <taxon>Pseudomonadati</taxon>
        <taxon>Planctomycetota</taxon>
        <taxon>Planctomycetia</taxon>
        <taxon>Planctomycetales</taxon>
        <taxon>Planctomycetaceae</taxon>
        <taxon>Gimesia</taxon>
    </lineage>
</organism>
<dbReference type="EMBL" id="CP037452">
    <property type="protein sequence ID" value="QDV51399.1"/>
    <property type="molecule type" value="Genomic_DNA"/>
</dbReference>
<dbReference type="SMART" id="SM00567">
    <property type="entry name" value="EZ_HEAT"/>
    <property type="match status" value="5"/>
</dbReference>
<dbReference type="GO" id="GO:0016491">
    <property type="term" value="F:oxidoreductase activity"/>
    <property type="evidence" value="ECO:0007669"/>
    <property type="project" value="TreeGrafter"/>
</dbReference>
<dbReference type="InterPro" id="IPR016024">
    <property type="entry name" value="ARM-type_fold"/>
</dbReference>
<dbReference type="Proteomes" id="UP000318313">
    <property type="component" value="Chromosome"/>
</dbReference>
<evidence type="ECO:0000313" key="2">
    <source>
        <dbReference type="EMBL" id="QDV51399.1"/>
    </source>
</evidence>
<sequence length="969" mass="108024">MNSAPPRGHRLHSKPVSLKQFTSSLFLTGFLICCALPAGCQKSLLQNVPQAQLPVALKEKVSPSIPEDLKGLQVYLSKDLWSRNDHWSAFQEWKTLQSHAATKSTPPLDIHRWVFGTLKPDDISSEAIKSETPSDSAKASELVDSKDSTEATASTTDKRTVETQSPKTESWSFNSLQEFFIRSDSLSAESDSRHSSDKIARLKQLSKHDSLAGWNAAILWAILSPETASATIPILEKLVFDLPAFDPSKKNNAPARQPLELFSLEDSQKPGQDKSKPQLKQVSPAMKHAAINGLSLVLAHADAIPLATKNKLTQALQRPDISIEIRIELYCGLARFMSPANIPTLEQSLEVGNHKTRLPKTLRRSAMDACLIHGLWFYGDPNLLANTTAPQKEIRKFDSAVWPTNIMQVRWDSDSQMRTNFGYWTVLVHHPDAEAILISQLKDADILVQNKAIEHLGTLGTETALQLLQEQVKRPQESSRISAAIGLTPWGPHYLAPLTKDSSASVRLAAANGLGSTASPEAALLLRSLLNDRSTHVQTSVIDSISQWPDELAIPLLLEAIQEGVYKTRRKSIIQLTNRTGTSGSISIEASKAERIAAVRELVQSHNLPAGFWNQLLQSGMQKTKEVNQSRVAEIQAYFQDLINQPRESTQYQHAFRELANIPPHELGILEKLILKTSIELPNEIYTELLPELDPDYAALNQLTSLHVTDRRQGAQQLLLKSQNVSLSPVFVKRLRKLMSNEQDRLVWRIVMSAISKDNYDESAQLALLAINHNWSDIRILGCEYFGSHGLPQYALWLLPLLNDKNESVQIAAIKAIGHCHNPIAISGIQNETQNQTPAPSLRSKLTHSNQRVRFEAVAALSRLGDVEGMQELVRLSIDTRNSIRIDAVREMGQSGQTRFVEPLIQMAWTERNLTPLKEILNSLDKLVPASERPADLNAQIKHSEQAKIWMNWWQTHHSGPSTRLFTGR</sequence>
<feature type="region of interest" description="Disordered" evidence="1">
    <location>
        <begin position="125"/>
        <end position="169"/>
    </location>
</feature>
<dbReference type="PANTHER" id="PTHR12697">
    <property type="entry name" value="PBS LYASE HEAT-LIKE PROTEIN"/>
    <property type="match status" value="1"/>
</dbReference>
<feature type="region of interest" description="Disordered" evidence="1">
    <location>
        <begin position="252"/>
        <end position="282"/>
    </location>
</feature>
<dbReference type="SUPFAM" id="SSF48371">
    <property type="entry name" value="ARM repeat"/>
    <property type="match status" value="2"/>
</dbReference>
<dbReference type="PANTHER" id="PTHR12697:SF5">
    <property type="entry name" value="DEOXYHYPUSINE HYDROXYLASE"/>
    <property type="match status" value="1"/>
</dbReference>
<dbReference type="AlphaFoldDB" id="A0A518IE85"/>
<proteinExistence type="predicted"/>
<accession>A0A518IE85</accession>
<dbReference type="Gene3D" id="1.25.10.10">
    <property type="entry name" value="Leucine-rich Repeat Variant"/>
    <property type="match status" value="2"/>
</dbReference>
<keyword evidence="3" id="KW-1185">Reference proteome</keyword>